<proteinExistence type="predicted"/>
<dbReference type="AlphaFoldDB" id="A0A498IBR7"/>
<accession>A0A498IBR7</accession>
<dbReference type="Proteomes" id="UP000290289">
    <property type="component" value="Chromosome 13"/>
</dbReference>
<sequence>MDKWLWVNEYTVMAAGKRLYENFSSGSYGGVGEEEQPPIHPYLSFLSMISENVHIAKSTIYVQIFLFFLRNSCPSLRFSVWVLVLLDLEEDGDRNSLLSSIQLKFLGIWFGFLGYNANYGYPEA</sequence>
<evidence type="ECO:0000313" key="2">
    <source>
        <dbReference type="Proteomes" id="UP000290289"/>
    </source>
</evidence>
<organism evidence="1 2">
    <name type="scientific">Malus domestica</name>
    <name type="common">Apple</name>
    <name type="synonym">Pyrus malus</name>
    <dbReference type="NCBI Taxonomy" id="3750"/>
    <lineage>
        <taxon>Eukaryota</taxon>
        <taxon>Viridiplantae</taxon>
        <taxon>Streptophyta</taxon>
        <taxon>Embryophyta</taxon>
        <taxon>Tracheophyta</taxon>
        <taxon>Spermatophyta</taxon>
        <taxon>Magnoliopsida</taxon>
        <taxon>eudicotyledons</taxon>
        <taxon>Gunneridae</taxon>
        <taxon>Pentapetalae</taxon>
        <taxon>rosids</taxon>
        <taxon>fabids</taxon>
        <taxon>Rosales</taxon>
        <taxon>Rosaceae</taxon>
        <taxon>Amygdaloideae</taxon>
        <taxon>Maleae</taxon>
        <taxon>Malus</taxon>
    </lineage>
</organism>
<gene>
    <name evidence="1" type="ORF">DVH24_041556</name>
</gene>
<protein>
    <submittedName>
        <fullName evidence="1">Uncharacterized protein</fullName>
    </submittedName>
</protein>
<name>A0A498IBR7_MALDO</name>
<keyword evidence="2" id="KW-1185">Reference proteome</keyword>
<evidence type="ECO:0000313" key="1">
    <source>
        <dbReference type="EMBL" id="RXH80409.1"/>
    </source>
</evidence>
<comment type="caution">
    <text evidence="1">The sequence shown here is derived from an EMBL/GenBank/DDBJ whole genome shotgun (WGS) entry which is preliminary data.</text>
</comment>
<reference evidence="1 2" key="1">
    <citation type="submission" date="2018-10" db="EMBL/GenBank/DDBJ databases">
        <title>A high-quality apple genome assembly.</title>
        <authorList>
            <person name="Hu J."/>
        </authorList>
    </citation>
    <scope>NUCLEOTIDE SEQUENCE [LARGE SCALE GENOMIC DNA]</scope>
    <source>
        <strain evidence="2">cv. HFTH1</strain>
        <tissue evidence="1">Young leaf</tissue>
    </source>
</reference>
<dbReference type="EMBL" id="RDQH01000339">
    <property type="protein sequence ID" value="RXH80409.1"/>
    <property type="molecule type" value="Genomic_DNA"/>
</dbReference>